<evidence type="ECO:0000259" key="6">
    <source>
        <dbReference type="Pfam" id="PF04932"/>
    </source>
</evidence>
<feature type="transmembrane region" description="Helical" evidence="5">
    <location>
        <begin position="351"/>
        <end position="367"/>
    </location>
</feature>
<accession>A0A936Z417</accession>
<keyword evidence="2 5" id="KW-0812">Transmembrane</keyword>
<feature type="transmembrane region" description="Helical" evidence="5">
    <location>
        <begin position="106"/>
        <end position="130"/>
    </location>
</feature>
<feature type="transmembrane region" description="Helical" evidence="5">
    <location>
        <begin position="319"/>
        <end position="339"/>
    </location>
</feature>
<gene>
    <name evidence="9" type="ORF">JJ685_26490</name>
</gene>
<dbReference type="RefSeq" id="WP_201677384.1">
    <property type="nucleotide sequence ID" value="NZ_JAEQNE010000009.1"/>
</dbReference>
<keyword evidence="3 5" id="KW-1133">Transmembrane helix</keyword>
<name>A0A936Z417_9BURK</name>
<dbReference type="EMBL" id="JAEQNE010000009">
    <property type="protein sequence ID" value="MBL0394715.1"/>
    <property type="molecule type" value="Genomic_DNA"/>
</dbReference>
<keyword evidence="9" id="KW-0436">Ligase</keyword>
<dbReference type="PANTHER" id="PTHR37422">
    <property type="entry name" value="TEICHURONIC ACID BIOSYNTHESIS PROTEIN TUAE"/>
    <property type="match status" value="1"/>
</dbReference>
<proteinExistence type="predicted"/>
<protein>
    <submittedName>
        <fullName evidence="9">O-antigen ligase C-terminal domain-containing protein</fullName>
    </submittedName>
</protein>
<keyword evidence="4 5" id="KW-0472">Membrane</keyword>
<evidence type="ECO:0000259" key="7">
    <source>
        <dbReference type="Pfam" id="PF11846"/>
    </source>
</evidence>
<feature type="transmembrane region" description="Helical" evidence="5">
    <location>
        <begin position="159"/>
        <end position="188"/>
    </location>
</feature>
<dbReference type="InterPro" id="IPR021797">
    <property type="entry name" value="Wzy_C_2"/>
</dbReference>
<dbReference type="GO" id="GO:0016874">
    <property type="term" value="F:ligase activity"/>
    <property type="evidence" value="ECO:0007669"/>
    <property type="project" value="UniProtKB-KW"/>
</dbReference>
<evidence type="ECO:0000313" key="10">
    <source>
        <dbReference type="Proteomes" id="UP000599109"/>
    </source>
</evidence>
<evidence type="ECO:0000256" key="4">
    <source>
        <dbReference type="ARBA" id="ARBA00023136"/>
    </source>
</evidence>
<feature type="domain" description="O-antigen ligase-related" evidence="6">
    <location>
        <begin position="182"/>
        <end position="331"/>
    </location>
</feature>
<comment type="subcellular location">
    <subcellularLocation>
        <location evidence="1">Membrane</location>
        <topology evidence="1">Multi-pass membrane protein</topology>
    </subcellularLocation>
</comment>
<dbReference type="Pfam" id="PF15864">
    <property type="entry name" value="PglL_A"/>
    <property type="match status" value="1"/>
</dbReference>
<feature type="transmembrane region" description="Helical" evidence="5">
    <location>
        <begin position="224"/>
        <end position="242"/>
    </location>
</feature>
<evidence type="ECO:0000313" key="9">
    <source>
        <dbReference type="EMBL" id="MBL0394715.1"/>
    </source>
</evidence>
<dbReference type="GO" id="GO:0016020">
    <property type="term" value="C:membrane"/>
    <property type="evidence" value="ECO:0007669"/>
    <property type="project" value="UniProtKB-SubCell"/>
</dbReference>
<evidence type="ECO:0000259" key="8">
    <source>
        <dbReference type="Pfam" id="PF15864"/>
    </source>
</evidence>
<dbReference type="Proteomes" id="UP000599109">
    <property type="component" value="Unassembled WGS sequence"/>
</dbReference>
<dbReference type="InterPro" id="IPR007016">
    <property type="entry name" value="O-antigen_ligase-rel_domated"/>
</dbReference>
<dbReference type="AlphaFoldDB" id="A0A936Z417"/>
<dbReference type="InterPro" id="IPR051533">
    <property type="entry name" value="WaaL-like"/>
</dbReference>
<dbReference type="Pfam" id="PF04932">
    <property type="entry name" value="Wzy_C"/>
    <property type="match status" value="1"/>
</dbReference>
<evidence type="ECO:0000256" key="1">
    <source>
        <dbReference type="ARBA" id="ARBA00004141"/>
    </source>
</evidence>
<evidence type="ECO:0000256" key="2">
    <source>
        <dbReference type="ARBA" id="ARBA00022692"/>
    </source>
</evidence>
<dbReference type="PANTHER" id="PTHR37422:SF13">
    <property type="entry name" value="LIPOPOLYSACCHARIDE BIOSYNTHESIS PROTEIN PA4999-RELATED"/>
    <property type="match status" value="1"/>
</dbReference>
<dbReference type="Pfam" id="PF11846">
    <property type="entry name" value="Wzy_C_2"/>
    <property type="match status" value="1"/>
</dbReference>
<dbReference type="InterPro" id="IPR031726">
    <property type="entry name" value="PglL_A"/>
</dbReference>
<organism evidence="9 10">
    <name type="scientific">Ramlibacter monticola</name>
    <dbReference type="NCBI Taxonomy" id="1926872"/>
    <lineage>
        <taxon>Bacteria</taxon>
        <taxon>Pseudomonadati</taxon>
        <taxon>Pseudomonadota</taxon>
        <taxon>Betaproteobacteria</taxon>
        <taxon>Burkholderiales</taxon>
        <taxon>Comamonadaceae</taxon>
        <taxon>Ramlibacter</taxon>
    </lineage>
</organism>
<feature type="domain" description="Protein glycosylation ligase" evidence="8">
    <location>
        <begin position="146"/>
        <end position="169"/>
    </location>
</feature>
<comment type="caution">
    <text evidence="9">The sequence shown here is derived from an EMBL/GenBank/DDBJ whole genome shotgun (WGS) entry which is preliminary data.</text>
</comment>
<keyword evidence="10" id="KW-1185">Reference proteome</keyword>
<evidence type="ECO:0000256" key="5">
    <source>
        <dbReference type="SAM" id="Phobius"/>
    </source>
</evidence>
<sequence>MAFACSWRVAGAALLAALPWLDPFAGGPSPSVQPWLVSAACGILLWVLAAGGGARADLRVAWPVLAAVAWAVLTGGGLRPEVLFLAGGLALIAISAQVATDDVVTYGFQAGLLLAAVASAVLGLLQYFGLSDALAPWVARTAPGEAFANLRQPNQFATLTWIGAAVLLWGTLGLRSGISAALIVLLAVGSAASVSRTGVLEGLALTLLAALWNGPQRRQRMLQCALAGVAYFAAAWLLPALLEAFAGALPGRTLLGRVGAAEGCGSRIVLWSNVLHLIAQKPLAGWGWGNLDYAHFATVYDGPRFCDILDNAHSLPLHLAVELGVPAALAVCGGAAWWIWRQRPWQEAAPLRRLAWAVVAVILLHSLLEYPLWYGPFQLAFGAALGWLLTRRGEASSQAPREVPLLLGASLLALTGYAAWDYLRVSQIYLPPEERRVAWREDTLGKARRSWLFAGQARFAELTLSSVSAANAARMHPLALEMLHYSPEPRVIERAIESATLLGREDEAVQLLARYRAAFPAEARVWGERGRTSRPGG</sequence>
<feature type="transmembrane region" description="Helical" evidence="5">
    <location>
        <begin position="82"/>
        <end position="100"/>
    </location>
</feature>
<feature type="domain" description="Virulence factor membrane-bound polymerase C-terminal" evidence="7">
    <location>
        <begin position="354"/>
        <end position="526"/>
    </location>
</feature>
<reference evidence="9 10" key="1">
    <citation type="journal article" date="2017" name="Int. J. Syst. Evol. Microbiol.">
        <title>Ramlibacter monticola sp. nov., isolated from forest soil.</title>
        <authorList>
            <person name="Chaudhary D.K."/>
            <person name="Kim J."/>
        </authorList>
    </citation>
    <scope>NUCLEOTIDE SEQUENCE [LARGE SCALE GENOMIC DNA]</scope>
    <source>
        <strain evidence="9 10">KACC 19175</strain>
    </source>
</reference>
<feature type="transmembrane region" description="Helical" evidence="5">
    <location>
        <begin position="58"/>
        <end position="75"/>
    </location>
</feature>
<evidence type="ECO:0000256" key="3">
    <source>
        <dbReference type="ARBA" id="ARBA00022989"/>
    </source>
</evidence>